<evidence type="ECO:0000313" key="1">
    <source>
        <dbReference type="EMBL" id="GMH49411.1"/>
    </source>
</evidence>
<evidence type="ECO:0000313" key="2">
    <source>
        <dbReference type="Proteomes" id="UP001165122"/>
    </source>
</evidence>
<sequence length="399" mass="44634">MPSLPLTSVIGISDPANSMAHEGDQYHDAQPNGTKFLRQRNETVFYNSAKAKRTLCGWWHYTISCPGWTKTTDKRFVYSRWEWSKCCGISYPSGRALDTFDSDIVVDMSAHQTCFQICRGEGDLAVFRLAGGDLSDSDEVFYITDVPHVYEVYSTMTFELAKMNLRDAAAVGLGTRMGAVAWSHDARSGAEGPATIEPGKELVFYNSVTAKRTCLGKLMHLDCCLPPVYKLTSERIMYVDWDVWHPCDSPITSCLLLPYYTSRAILKDCCCGFSGSTAENAKAALKRRQDNLEKDKTRNFVNKNCACPVGRTANFIDIDLVMDVGAHQRLTQLPLNEGDLILYLMPGDASIAAEGSGNKFYVKSVPEVFSLFDDFSYDLSNLDLTHFRQNAITQEIMHR</sequence>
<reference evidence="2" key="1">
    <citation type="journal article" date="2023" name="Commun. Biol.">
        <title>Genome analysis of Parmales, the sister group of diatoms, reveals the evolutionary specialization of diatoms from phago-mixotrophs to photoautotrophs.</title>
        <authorList>
            <person name="Ban H."/>
            <person name="Sato S."/>
            <person name="Yoshikawa S."/>
            <person name="Yamada K."/>
            <person name="Nakamura Y."/>
            <person name="Ichinomiya M."/>
            <person name="Sato N."/>
            <person name="Blanc-Mathieu R."/>
            <person name="Endo H."/>
            <person name="Kuwata A."/>
            <person name="Ogata H."/>
        </authorList>
    </citation>
    <scope>NUCLEOTIDE SEQUENCE [LARGE SCALE GENOMIC DNA]</scope>
    <source>
        <strain evidence="2">NIES 3700</strain>
    </source>
</reference>
<name>A0A9W6ZBY2_9STRA</name>
<proteinExistence type="predicted"/>
<keyword evidence="2" id="KW-1185">Reference proteome</keyword>
<dbReference type="AlphaFoldDB" id="A0A9W6ZBY2"/>
<protein>
    <submittedName>
        <fullName evidence="1">Uncharacterized protein</fullName>
    </submittedName>
</protein>
<dbReference type="OrthoDB" id="187484at2759"/>
<dbReference type="EMBL" id="BRXW01000383">
    <property type="protein sequence ID" value="GMH49411.1"/>
    <property type="molecule type" value="Genomic_DNA"/>
</dbReference>
<comment type="caution">
    <text evidence="1">The sequence shown here is derived from an EMBL/GenBank/DDBJ whole genome shotgun (WGS) entry which is preliminary data.</text>
</comment>
<dbReference type="Proteomes" id="UP001165122">
    <property type="component" value="Unassembled WGS sequence"/>
</dbReference>
<accession>A0A9W6ZBY2</accession>
<organism evidence="1 2">
    <name type="scientific">Triparma laevis f. longispina</name>
    <dbReference type="NCBI Taxonomy" id="1714387"/>
    <lineage>
        <taxon>Eukaryota</taxon>
        <taxon>Sar</taxon>
        <taxon>Stramenopiles</taxon>
        <taxon>Ochrophyta</taxon>
        <taxon>Bolidophyceae</taxon>
        <taxon>Parmales</taxon>
        <taxon>Triparmaceae</taxon>
        <taxon>Triparma</taxon>
    </lineage>
</organism>
<gene>
    <name evidence="1" type="ORF">TrLO_g4686</name>
</gene>